<evidence type="ECO:0000256" key="1">
    <source>
        <dbReference type="ARBA" id="ARBA00022723"/>
    </source>
</evidence>
<keyword evidence="2" id="KW-0862">Zinc</keyword>
<protein>
    <recommendedName>
        <fullName evidence="8">Transposase</fullName>
    </recommendedName>
</protein>
<keyword evidence="7" id="KW-1185">Reference proteome</keyword>
<dbReference type="GO" id="GO:0003677">
    <property type="term" value="F:DNA binding"/>
    <property type="evidence" value="ECO:0007669"/>
    <property type="project" value="UniProtKB-KW"/>
</dbReference>
<sequence>MMTLTYQYKLKPTRQQEIDINHILDVCKSVYNYALRERKDWCVSRKSPISSCSILTEYIIPANAPYPNYHNQAKSLTIAKKTNPKLKSLNAQVLQQTLKTLERGFSQMKSLGKGFPRFKKRMRSFVFPAMLKNCLGCSRFNLPQLGWIKLRQSRPYPEGMEAKQARIVKKTSGYYLMITFASSESVPDNPVGNKYYAKVDKNYTSQECPKCGQIEKKKLSDRKHICSSCGDQTNCDVAAAKVIRNRGLIAVGHTVEEKACGDGLTGLQFNLFDLLSS</sequence>
<feature type="domain" description="Cas12f1-like TNB" evidence="4">
    <location>
        <begin position="195"/>
        <end position="243"/>
    </location>
</feature>
<name>A0A3N6P490_9CYAN</name>
<dbReference type="EMBL" id="RCBY01000057">
    <property type="protein sequence ID" value="RQH43819.1"/>
    <property type="molecule type" value="Genomic_DNA"/>
</dbReference>
<dbReference type="AlphaFoldDB" id="A0A3N6P490"/>
<dbReference type="InterPro" id="IPR010095">
    <property type="entry name" value="Cas12f1-like_TNB"/>
</dbReference>
<reference evidence="6 7" key="1">
    <citation type="journal article" date="2018" name="ACS Chem. Biol.">
        <title>Ketoreductase domain dysfunction expands chemodiversity: malyngamide biosynthesis in the cyanobacterium Okeania hirsuta.</title>
        <authorList>
            <person name="Moss N.A."/>
            <person name="Leao T."/>
            <person name="Rankin M."/>
            <person name="McCullough T.M."/>
            <person name="Qu P."/>
            <person name="Korobeynikov A."/>
            <person name="Smith J.L."/>
            <person name="Gerwick L."/>
            <person name="Gerwick W.H."/>
        </authorList>
    </citation>
    <scope>NUCLEOTIDE SEQUENCE [LARGE SCALE GENOMIC DNA]</scope>
    <source>
        <strain evidence="6 7">PAB10Feb10-1</strain>
    </source>
</reference>
<accession>A0A3N6P490</accession>
<evidence type="ECO:0000256" key="3">
    <source>
        <dbReference type="ARBA" id="ARBA00023125"/>
    </source>
</evidence>
<organism evidence="6 7">
    <name type="scientific">Okeania hirsuta</name>
    <dbReference type="NCBI Taxonomy" id="1458930"/>
    <lineage>
        <taxon>Bacteria</taxon>
        <taxon>Bacillati</taxon>
        <taxon>Cyanobacteriota</taxon>
        <taxon>Cyanophyceae</taxon>
        <taxon>Oscillatoriophycideae</taxon>
        <taxon>Oscillatoriales</taxon>
        <taxon>Microcoleaceae</taxon>
        <taxon>Okeania</taxon>
    </lineage>
</organism>
<dbReference type="InterPro" id="IPR021027">
    <property type="entry name" value="Transposase_put_HTH"/>
</dbReference>
<dbReference type="Pfam" id="PF07282">
    <property type="entry name" value="Cas12f1-like_TNB"/>
    <property type="match status" value="1"/>
</dbReference>
<evidence type="ECO:0000259" key="4">
    <source>
        <dbReference type="Pfam" id="PF07282"/>
    </source>
</evidence>
<comment type="caution">
    <text evidence="6">The sequence shown here is derived from an EMBL/GenBank/DDBJ whole genome shotgun (WGS) entry which is preliminary data.</text>
</comment>
<evidence type="ECO:0000256" key="2">
    <source>
        <dbReference type="ARBA" id="ARBA00022833"/>
    </source>
</evidence>
<dbReference type="GO" id="GO:0046872">
    <property type="term" value="F:metal ion binding"/>
    <property type="evidence" value="ECO:0007669"/>
    <property type="project" value="UniProtKB-KW"/>
</dbReference>
<evidence type="ECO:0000313" key="7">
    <source>
        <dbReference type="Proteomes" id="UP000269154"/>
    </source>
</evidence>
<dbReference type="Proteomes" id="UP000269154">
    <property type="component" value="Unassembled WGS sequence"/>
</dbReference>
<feature type="domain" description="Transposase putative helix-turn-helix" evidence="5">
    <location>
        <begin position="2"/>
        <end position="42"/>
    </location>
</feature>
<dbReference type="OrthoDB" id="448372at2"/>
<dbReference type="Pfam" id="PF12323">
    <property type="entry name" value="HTH_OrfB_IS605"/>
    <property type="match status" value="1"/>
</dbReference>
<gene>
    <name evidence="6" type="ORF">D5R40_12320</name>
</gene>
<evidence type="ECO:0000259" key="5">
    <source>
        <dbReference type="Pfam" id="PF12323"/>
    </source>
</evidence>
<evidence type="ECO:0000313" key="6">
    <source>
        <dbReference type="EMBL" id="RQH43819.1"/>
    </source>
</evidence>
<proteinExistence type="predicted"/>
<evidence type="ECO:0008006" key="8">
    <source>
        <dbReference type="Google" id="ProtNLM"/>
    </source>
</evidence>
<keyword evidence="1" id="KW-0479">Metal-binding</keyword>
<keyword evidence="3" id="KW-0238">DNA-binding</keyword>